<dbReference type="Gene3D" id="1.10.10.60">
    <property type="entry name" value="Homeodomain-like"/>
    <property type="match status" value="1"/>
</dbReference>
<dbReference type="InterPro" id="IPR009057">
    <property type="entry name" value="Homeodomain-like_sf"/>
</dbReference>
<keyword evidence="4" id="KW-0862">Zinc</keyword>
<comment type="subcellular location">
    <subcellularLocation>
        <location evidence="1 9">Nucleus</location>
    </subcellularLocation>
</comment>
<evidence type="ECO:0000313" key="18">
    <source>
        <dbReference type="Proteomes" id="UP001154282"/>
    </source>
</evidence>
<dbReference type="Gene3D" id="3.30.60.90">
    <property type="match status" value="1"/>
</dbReference>
<dbReference type="PROSITE" id="PS51294">
    <property type="entry name" value="HTH_MYB"/>
    <property type="match status" value="1"/>
</dbReference>
<comment type="caution">
    <text evidence="17">The sequence shown here is derived from an EMBL/GenBank/DDBJ whole genome shotgun (WGS) entry which is preliminary data.</text>
</comment>
<dbReference type="PIRSF" id="PIRSF025024">
    <property type="entry name" value="Transcriptional_adaptor_2"/>
    <property type="match status" value="1"/>
</dbReference>
<feature type="compositionally biased region" description="Polar residues" evidence="11">
    <location>
        <begin position="1"/>
        <end position="10"/>
    </location>
</feature>
<evidence type="ECO:0000256" key="9">
    <source>
        <dbReference type="PIRNR" id="PIRNR025024"/>
    </source>
</evidence>
<evidence type="ECO:0000256" key="5">
    <source>
        <dbReference type="ARBA" id="ARBA00023015"/>
    </source>
</evidence>
<dbReference type="CDD" id="cd00167">
    <property type="entry name" value="SANT"/>
    <property type="match status" value="1"/>
</dbReference>
<feature type="compositionally biased region" description="Basic and acidic residues" evidence="11">
    <location>
        <begin position="259"/>
        <end position="269"/>
    </location>
</feature>
<accession>A0AAV0NPW7</accession>
<dbReference type="PROSITE" id="PS50090">
    <property type="entry name" value="MYB_LIKE"/>
    <property type="match status" value="1"/>
</dbReference>
<dbReference type="GO" id="GO:0003713">
    <property type="term" value="F:transcription coactivator activity"/>
    <property type="evidence" value="ECO:0007669"/>
    <property type="project" value="InterPro"/>
</dbReference>
<dbReference type="SUPFAM" id="SSF57850">
    <property type="entry name" value="RING/U-box"/>
    <property type="match status" value="1"/>
</dbReference>
<dbReference type="PROSITE" id="PS50934">
    <property type="entry name" value="SWIRM"/>
    <property type="match status" value="1"/>
</dbReference>
<dbReference type="AlphaFoldDB" id="A0AAV0NPW7"/>
<evidence type="ECO:0000259" key="15">
    <source>
        <dbReference type="PROSITE" id="PS51293"/>
    </source>
</evidence>
<evidence type="ECO:0000259" key="13">
    <source>
        <dbReference type="PROSITE" id="PS50135"/>
    </source>
</evidence>
<feature type="domain" description="ZZ-type" evidence="13">
    <location>
        <begin position="45"/>
        <end position="101"/>
    </location>
</feature>
<evidence type="ECO:0000256" key="2">
    <source>
        <dbReference type="ARBA" id="ARBA00022723"/>
    </source>
</evidence>
<dbReference type="GO" id="GO:0003677">
    <property type="term" value="F:DNA binding"/>
    <property type="evidence" value="ECO:0007669"/>
    <property type="project" value="UniProtKB-KW"/>
</dbReference>
<dbReference type="Pfam" id="PF25299">
    <property type="entry name" value="ZZ_ADA2"/>
    <property type="match status" value="1"/>
</dbReference>
<evidence type="ECO:0000256" key="4">
    <source>
        <dbReference type="ARBA" id="ARBA00022833"/>
    </source>
</evidence>
<keyword evidence="3 10" id="KW-0863">Zinc-finger</keyword>
<dbReference type="SMART" id="SM00717">
    <property type="entry name" value="SANT"/>
    <property type="match status" value="1"/>
</dbReference>
<dbReference type="InterPro" id="IPR055141">
    <property type="entry name" value="TADA2A_B-like_dom"/>
</dbReference>
<dbReference type="GO" id="GO:0006357">
    <property type="term" value="P:regulation of transcription by RNA polymerase II"/>
    <property type="evidence" value="ECO:0007669"/>
    <property type="project" value="InterPro"/>
</dbReference>
<dbReference type="Pfam" id="PF22941">
    <property type="entry name" value="TADA2A-like_3rd"/>
    <property type="match status" value="1"/>
</dbReference>
<dbReference type="FunFam" id="1.10.10.60:FF:000115">
    <property type="entry name" value="Transcriptional adapter 2"/>
    <property type="match status" value="1"/>
</dbReference>
<dbReference type="CDD" id="cd02335">
    <property type="entry name" value="ZZ_ADA2"/>
    <property type="match status" value="1"/>
</dbReference>
<evidence type="ECO:0000256" key="6">
    <source>
        <dbReference type="ARBA" id="ARBA00023125"/>
    </source>
</evidence>
<dbReference type="InterPro" id="IPR043145">
    <property type="entry name" value="Znf_ZZ_sf"/>
</dbReference>
<evidence type="ECO:0000256" key="10">
    <source>
        <dbReference type="PROSITE-ProRule" id="PRU00228"/>
    </source>
</evidence>
<evidence type="ECO:0000256" key="8">
    <source>
        <dbReference type="ARBA" id="ARBA00023242"/>
    </source>
</evidence>
<dbReference type="FunFam" id="1.10.10.10:FF:000087">
    <property type="entry name" value="Transcriptional adapter 2"/>
    <property type="match status" value="1"/>
</dbReference>
<evidence type="ECO:0000259" key="12">
    <source>
        <dbReference type="PROSITE" id="PS50090"/>
    </source>
</evidence>
<reference evidence="17" key="1">
    <citation type="submission" date="2022-08" db="EMBL/GenBank/DDBJ databases">
        <authorList>
            <person name="Gutierrez-Valencia J."/>
        </authorList>
    </citation>
    <scope>NUCLEOTIDE SEQUENCE</scope>
</reference>
<dbReference type="PANTHER" id="PTHR12374:SF81">
    <property type="entry name" value="TRANSCRIPTIONAL ADAPTER ADA2B"/>
    <property type="match status" value="1"/>
</dbReference>
<dbReference type="GO" id="GO:0008270">
    <property type="term" value="F:zinc ion binding"/>
    <property type="evidence" value="ECO:0007669"/>
    <property type="project" value="UniProtKB-KW"/>
</dbReference>
<dbReference type="Pfam" id="PF00249">
    <property type="entry name" value="Myb_DNA-binding"/>
    <property type="match status" value="1"/>
</dbReference>
<dbReference type="GO" id="GO:0005634">
    <property type="term" value="C:nucleus"/>
    <property type="evidence" value="ECO:0007669"/>
    <property type="project" value="UniProtKB-SubCell"/>
</dbReference>
<dbReference type="InterPro" id="IPR007526">
    <property type="entry name" value="SWIRM"/>
</dbReference>
<dbReference type="PROSITE" id="PS51293">
    <property type="entry name" value="SANT"/>
    <property type="match status" value="1"/>
</dbReference>
<evidence type="ECO:0000256" key="11">
    <source>
        <dbReference type="SAM" id="MobiDB-lite"/>
    </source>
</evidence>
<dbReference type="Gene3D" id="1.10.10.10">
    <property type="entry name" value="Winged helix-like DNA-binding domain superfamily/Winged helix DNA-binding domain"/>
    <property type="match status" value="1"/>
</dbReference>
<evidence type="ECO:0000256" key="7">
    <source>
        <dbReference type="ARBA" id="ARBA00023163"/>
    </source>
</evidence>
<dbReference type="GO" id="GO:0003682">
    <property type="term" value="F:chromatin binding"/>
    <property type="evidence" value="ECO:0007669"/>
    <property type="project" value="TreeGrafter"/>
</dbReference>
<dbReference type="InterPro" id="IPR036388">
    <property type="entry name" value="WH-like_DNA-bd_sf"/>
</dbReference>
<dbReference type="InterPro" id="IPR001005">
    <property type="entry name" value="SANT/Myb"/>
</dbReference>
<keyword evidence="7 9" id="KW-0804">Transcription</keyword>
<evidence type="ECO:0000259" key="16">
    <source>
        <dbReference type="PROSITE" id="PS51294"/>
    </source>
</evidence>
<dbReference type="FunFam" id="3.30.60.90:FF:000013">
    <property type="entry name" value="Transcriptional adapter"/>
    <property type="match status" value="1"/>
</dbReference>
<dbReference type="InterPro" id="IPR017884">
    <property type="entry name" value="SANT_dom"/>
</dbReference>
<name>A0AAV0NPW7_9ROSI</name>
<dbReference type="InterPro" id="IPR017930">
    <property type="entry name" value="Myb_dom"/>
</dbReference>
<dbReference type="GO" id="GO:0006338">
    <property type="term" value="P:chromatin remodeling"/>
    <property type="evidence" value="ECO:0007669"/>
    <property type="project" value="TreeGrafter"/>
</dbReference>
<proteinExistence type="predicted"/>
<feature type="domain" description="Myb-like" evidence="12">
    <location>
        <begin position="108"/>
        <end position="151"/>
    </location>
</feature>
<feature type="compositionally biased region" description="Polar residues" evidence="11">
    <location>
        <begin position="25"/>
        <end position="37"/>
    </location>
</feature>
<dbReference type="PROSITE" id="PS50135">
    <property type="entry name" value="ZF_ZZ_2"/>
    <property type="match status" value="1"/>
</dbReference>
<evidence type="ECO:0000313" key="17">
    <source>
        <dbReference type="EMBL" id="CAI0460576.1"/>
    </source>
</evidence>
<dbReference type="EMBL" id="CAMGYJ010000008">
    <property type="protein sequence ID" value="CAI0460576.1"/>
    <property type="molecule type" value="Genomic_DNA"/>
</dbReference>
<dbReference type="SMART" id="SM00291">
    <property type="entry name" value="ZnF_ZZ"/>
    <property type="match status" value="1"/>
</dbReference>
<dbReference type="InterPro" id="IPR016827">
    <property type="entry name" value="Ada2/TADA2"/>
</dbReference>
<dbReference type="Proteomes" id="UP001154282">
    <property type="component" value="Unassembled WGS sequence"/>
</dbReference>
<evidence type="ECO:0000256" key="1">
    <source>
        <dbReference type="ARBA" id="ARBA00004123"/>
    </source>
</evidence>
<keyword evidence="8 9" id="KW-0539">Nucleus</keyword>
<organism evidence="17 18">
    <name type="scientific">Linum tenue</name>
    <dbReference type="NCBI Taxonomy" id="586396"/>
    <lineage>
        <taxon>Eukaryota</taxon>
        <taxon>Viridiplantae</taxon>
        <taxon>Streptophyta</taxon>
        <taxon>Embryophyta</taxon>
        <taxon>Tracheophyta</taxon>
        <taxon>Spermatophyta</taxon>
        <taxon>Magnoliopsida</taxon>
        <taxon>eudicotyledons</taxon>
        <taxon>Gunneridae</taxon>
        <taxon>Pentapetalae</taxon>
        <taxon>rosids</taxon>
        <taxon>fabids</taxon>
        <taxon>Malpighiales</taxon>
        <taxon>Linaceae</taxon>
        <taxon>Linum</taxon>
    </lineage>
</organism>
<feature type="domain" description="SANT" evidence="15">
    <location>
        <begin position="103"/>
        <end position="155"/>
    </location>
</feature>
<sequence length="548" mass="62012">MGRSRGNFQSADEDPTQRSRRKKNASTGENLESTSAGQGAGDGKKALYHCNYCNKDITGKIRIKCAMCPDFDLCIECFSVGAEMQPHKSSHPYRVMDNLSFPLICPDWNADDEILLLEGIEMYGMGNWTEIAEHVGTKSKDVCIEHYNNVYMNSPYFPLPDMSHVVGKNRKELLAMAKGSSMHGEHILKEDSPFSPSRVKIEGGSSGRLLSPLNTGDLVYIALSDMESGGRPNNANASKTAVKKASGIARAKDSPNNVKVEDPHIERSSKGKKPNCPVDGPSLLDLSGYNTKRQEFDPAYDNDAEQLLAEMEFKENDTEEEREIKVRVLRIYGKRLDERKRRKDFILERNLLYPNPFEKDLSPEERAICRRYDIFMRFHSKEEHEELLRTVITEHRTLRRIQELKEARAAGCRTSIEADRYLDHKRKREAEDSSRRVKEGGQLVPNVVIASESVGKDSHLKGSSSYNVNELDITALFDTQLLSEAEKRLCYEIRLPPPLYLQMQEVMTKEIFGGNVSKKSDAHSLFKIDANKVDRVYDVLVKKGIAQP</sequence>
<dbReference type="SUPFAM" id="SSF46689">
    <property type="entry name" value="Homeodomain-like"/>
    <property type="match status" value="2"/>
</dbReference>
<feature type="region of interest" description="Disordered" evidence="11">
    <location>
        <begin position="246"/>
        <end position="282"/>
    </location>
</feature>
<evidence type="ECO:0000259" key="14">
    <source>
        <dbReference type="PROSITE" id="PS50934"/>
    </source>
</evidence>
<feature type="region of interest" description="Disordered" evidence="11">
    <location>
        <begin position="1"/>
        <end position="42"/>
    </location>
</feature>
<dbReference type="InterPro" id="IPR000433">
    <property type="entry name" value="Znf_ZZ"/>
</dbReference>
<feature type="domain" description="HTH myb-type" evidence="16">
    <location>
        <begin position="108"/>
        <end position="155"/>
    </location>
</feature>
<protein>
    <recommendedName>
        <fullName evidence="9">Transcriptional adapter</fullName>
    </recommendedName>
</protein>
<dbReference type="PANTHER" id="PTHR12374">
    <property type="entry name" value="TRANSCRIPTIONAL ADAPTOR 2 ADA2 -RELATED"/>
    <property type="match status" value="1"/>
</dbReference>
<keyword evidence="18" id="KW-1185">Reference proteome</keyword>
<evidence type="ECO:0000256" key="3">
    <source>
        <dbReference type="ARBA" id="ARBA00022771"/>
    </source>
</evidence>
<feature type="domain" description="SWIRM" evidence="14">
    <location>
        <begin position="462"/>
        <end position="548"/>
    </location>
</feature>
<dbReference type="PROSITE" id="PS01357">
    <property type="entry name" value="ZF_ZZ_1"/>
    <property type="match status" value="1"/>
</dbReference>
<dbReference type="InterPro" id="IPR041983">
    <property type="entry name" value="ADA2-like_ZZ"/>
</dbReference>
<keyword evidence="5 9" id="KW-0805">Transcription regulation</keyword>
<keyword evidence="6" id="KW-0238">DNA-binding</keyword>
<gene>
    <name evidence="17" type="ORF">LITE_LOCUS34523</name>
</gene>
<keyword evidence="2" id="KW-0479">Metal-binding</keyword>